<dbReference type="HAMAP" id="MF_00923">
    <property type="entry name" value="OM_assembly_BamB"/>
    <property type="match status" value="1"/>
</dbReference>
<dbReference type="InterPro" id="IPR011047">
    <property type="entry name" value="Quinoprotein_ADH-like_sf"/>
</dbReference>
<evidence type="ECO:0000256" key="1">
    <source>
        <dbReference type="ARBA" id="ARBA00022729"/>
    </source>
</evidence>
<comment type="subunit">
    <text evidence="4">Part of the Bam complex.</text>
</comment>
<dbReference type="SUPFAM" id="SSF50998">
    <property type="entry name" value="Quinoprotein alcohol dehydrogenase-like"/>
    <property type="match status" value="1"/>
</dbReference>
<sequence length="386" mass="40080">MLRACALALCVLAVAGCSTVKGWFDGKDEDATEPAKLTEFSPTVTVSELWSADVGEGEDRLGIRQHPVIVDGRVYAAAVDGGVHALDLQTGKRIWHYPSELRLSGGPGAGDGLVVVGSLDGDVIALDASTGAERWQAKVGNEIIAEPVVGLGMVFVRSNDGRLTAFDAATGERRWFWNHDVPSLSVRGNDAPVLGPGYVFVGSDDGTVSALAAADGRPLWEQAVGQQEGRTELDRMADVDGTPVLDGTTIIATSFDGRTMAIDAPSGQPMWVSNHGGPGRAAVAPSVLAVSSADGNVYGLEKRGGSALWTQPGLVRRNLSAPAVHGGYAVVGDYDGYLHWLDLATGAFAARARAGGDAIRAVPVVSGDILIAQDVDGGLSAFRIAQ</sequence>
<dbReference type="PANTHER" id="PTHR34512">
    <property type="entry name" value="CELL SURFACE PROTEIN"/>
    <property type="match status" value="1"/>
</dbReference>
<keyword evidence="2 4" id="KW-0472">Membrane</keyword>
<dbReference type="GO" id="GO:0051205">
    <property type="term" value="P:protein insertion into membrane"/>
    <property type="evidence" value="ECO:0007669"/>
    <property type="project" value="UniProtKB-UniRule"/>
</dbReference>
<dbReference type="AlphaFoldDB" id="A0A0A0F549"/>
<dbReference type="eggNOG" id="COG1520">
    <property type="taxonomic scope" value="Bacteria"/>
</dbReference>
<dbReference type="SMART" id="SM00564">
    <property type="entry name" value="PQQ"/>
    <property type="match status" value="7"/>
</dbReference>
<proteinExistence type="inferred from homology"/>
<dbReference type="Gene3D" id="2.130.10.10">
    <property type="entry name" value="YVTN repeat-like/Quinoprotein amine dehydrogenase"/>
    <property type="match status" value="1"/>
</dbReference>
<gene>
    <name evidence="4" type="primary">bamB</name>
    <name evidence="7" type="ORF">N799_00140</name>
</gene>
<accession>A0A0A0F549</accession>
<feature type="chain" id="PRO_5008983664" description="Outer membrane protein assembly factor BamB" evidence="5">
    <location>
        <begin position="21"/>
        <end position="386"/>
    </location>
</feature>
<dbReference type="Proteomes" id="UP000029989">
    <property type="component" value="Unassembled WGS sequence"/>
</dbReference>
<evidence type="ECO:0000313" key="7">
    <source>
        <dbReference type="EMBL" id="KGM57640.1"/>
    </source>
</evidence>
<comment type="similarity">
    <text evidence="4">Belongs to the BamB family.</text>
</comment>
<keyword evidence="1 4" id="KW-0732">Signal</keyword>
<keyword evidence="4 7" id="KW-0449">Lipoprotein</keyword>
<evidence type="ECO:0000256" key="5">
    <source>
        <dbReference type="SAM" id="SignalP"/>
    </source>
</evidence>
<keyword evidence="3 4" id="KW-0998">Cell outer membrane</keyword>
<dbReference type="NCBIfam" id="TIGR03300">
    <property type="entry name" value="assembly_YfgL"/>
    <property type="match status" value="1"/>
</dbReference>
<dbReference type="InterPro" id="IPR017687">
    <property type="entry name" value="BamB"/>
</dbReference>
<evidence type="ECO:0000256" key="2">
    <source>
        <dbReference type="ARBA" id="ARBA00023136"/>
    </source>
</evidence>
<evidence type="ECO:0000259" key="6">
    <source>
        <dbReference type="Pfam" id="PF13360"/>
    </source>
</evidence>
<evidence type="ECO:0000313" key="8">
    <source>
        <dbReference type="Proteomes" id="UP000029989"/>
    </source>
</evidence>
<dbReference type="STRING" id="913325.N799_00140"/>
<protein>
    <recommendedName>
        <fullName evidence="4">Outer membrane protein assembly factor BamB</fullName>
    </recommendedName>
</protein>
<feature type="domain" description="Pyrrolo-quinoline quinone repeat" evidence="6">
    <location>
        <begin position="80"/>
        <end position="311"/>
    </location>
</feature>
<organism evidence="7 8">
    <name type="scientific">Lysobacter arseniciresistens ZS79</name>
    <dbReference type="NCBI Taxonomy" id="913325"/>
    <lineage>
        <taxon>Bacteria</taxon>
        <taxon>Pseudomonadati</taxon>
        <taxon>Pseudomonadota</taxon>
        <taxon>Gammaproteobacteria</taxon>
        <taxon>Lysobacterales</taxon>
        <taxon>Lysobacteraceae</taxon>
        <taxon>Novilysobacter</taxon>
    </lineage>
</organism>
<evidence type="ECO:0000256" key="3">
    <source>
        <dbReference type="ARBA" id="ARBA00023237"/>
    </source>
</evidence>
<feature type="signal peptide" evidence="5">
    <location>
        <begin position="1"/>
        <end position="20"/>
    </location>
</feature>
<evidence type="ECO:0000256" key="4">
    <source>
        <dbReference type="HAMAP-Rule" id="MF_00923"/>
    </source>
</evidence>
<dbReference type="PANTHER" id="PTHR34512:SF30">
    <property type="entry name" value="OUTER MEMBRANE PROTEIN ASSEMBLY FACTOR BAMB"/>
    <property type="match status" value="1"/>
</dbReference>
<keyword evidence="8" id="KW-1185">Reference proteome</keyword>
<dbReference type="InterPro" id="IPR015943">
    <property type="entry name" value="WD40/YVTN_repeat-like_dom_sf"/>
</dbReference>
<dbReference type="GO" id="GO:0009279">
    <property type="term" value="C:cell outer membrane"/>
    <property type="evidence" value="ECO:0007669"/>
    <property type="project" value="UniProtKB-SubCell"/>
</dbReference>
<keyword evidence="4" id="KW-0564">Palmitate</keyword>
<dbReference type="InterPro" id="IPR018391">
    <property type="entry name" value="PQQ_b-propeller_rpt"/>
</dbReference>
<reference evidence="7 8" key="1">
    <citation type="journal article" date="2015" name="Stand. Genomic Sci.">
        <title>Genomic information of the arsenic-resistant bacterium Lysobacter arseniciresistens type strain ZS79(T) and comparison of Lysobacter draft genomes.</title>
        <authorList>
            <person name="Liu L."/>
            <person name="Zhang S."/>
            <person name="Luo M."/>
            <person name="Wang G."/>
        </authorList>
    </citation>
    <scope>NUCLEOTIDE SEQUENCE [LARGE SCALE GENOMIC DNA]</scope>
    <source>
        <strain evidence="7 8">ZS79</strain>
    </source>
</reference>
<comment type="function">
    <text evidence="4">Part of the outer membrane protein assembly complex, which is involved in assembly and insertion of beta-barrel proteins into the outer membrane.</text>
</comment>
<dbReference type="EMBL" id="AVPT01000001">
    <property type="protein sequence ID" value="KGM57640.1"/>
    <property type="molecule type" value="Genomic_DNA"/>
</dbReference>
<dbReference type="PROSITE" id="PS51257">
    <property type="entry name" value="PROKAR_LIPOPROTEIN"/>
    <property type="match status" value="1"/>
</dbReference>
<comment type="caution">
    <text evidence="7">The sequence shown here is derived from an EMBL/GenBank/DDBJ whole genome shotgun (WGS) entry which is preliminary data.</text>
</comment>
<name>A0A0A0F549_9GAMM</name>
<comment type="subcellular location">
    <subcellularLocation>
        <location evidence="4">Cell outer membrane</location>
        <topology evidence="4">Lipid-anchor</topology>
    </subcellularLocation>
</comment>
<dbReference type="GO" id="GO:0043165">
    <property type="term" value="P:Gram-negative-bacterium-type cell outer membrane assembly"/>
    <property type="evidence" value="ECO:0007669"/>
    <property type="project" value="UniProtKB-UniRule"/>
</dbReference>
<dbReference type="Pfam" id="PF13360">
    <property type="entry name" value="PQQ_2"/>
    <property type="match status" value="1"/>
</dbReference>
<dbReference type="InterPro" id="IPR002372">
    <property type="entry name" value="PQQ_rpt_dom"/>
</dbReference>